<dbReference type="AlphaFoldDB" id="A0A085N232"/>
<protein>
    <submittedName>
        <fullName evidence="1">Uncharacterized protein</fullName>
    </submittedName>
</protein>
<proteinExistence type="predicted"/>
<organism evidence="1">
    <name type="scientific">Trichuris suis</name>
    <name type="common">pig whipworm</name>
    <dbReference type="NCBI Taxonomy" id="68888"/>
    <lineage>
        <taxon>Eukaryota</taxon>
        <taxon>Metazoa</taxon>
        <taxon>Ecdysozoa</taxon>
        <taxon>Nematoda</taxon>
        <taxon>Enoplea</taxon>
        <taxon>Dorylaimia</taxon>
        <taxon>Trichinellida</taxon>
        <taxon>Trichuridae</taxon>
        <taxon>Trichuris</taxon>
    </lineage>
</organism>
<gene>
    <name evidence="1" type="ORF">M514_24337</name>
</gene>
<evidence type="ECO:0000313" key="1">
    <source>
        <dbReference type="EMBL" id="KFD63528.1"/>
    </source>
</evidence>
<name>A0A085N232_9BILA</name>
<dbReference type="Proteomes" id="UP000030758">
    <property type="component" value="Unassembled WGS sequence"/>
</dbReference>
<reference evidence="1" key="1">
    <citation type="journal article" date="2014" name="Nat. Genet.">
        <title>Genome and transcriptome of the porcine whipworm Trichuris suis.</title>
        <authorList>
            <person name="Jex A.R."/>
            <person name="Nejsum P."/>
            <person name="Schwarz E.M."/>
            <person name="Hu L."/>
            <person name="Young N.D."/>
            <person name="Hall R.S."/>
            <person name="Korhonen P.K."/>
            <person name="Liao S."/>
            <person name="Thamsborg S."/>
            <person name="Xia J."/>
            <person name="Xu P."/>
            <person name="Wang S."/>
            <person name="Scheerlinck J.P."/>
            <person name="Hofmann A."/>
            <person name="Sternberg P.W."/>
            <person name="Wang J."/>
            <person name="Gasser R.B."/>
        </authorList>
    </citation>
    <scope>NUCLEOTIDE SEQUENCE [LARGE SCALE GENOMIC DNA]</scope>
    <source>
        <strain evidence="1">DCEP-RM93F</strain>
    </source>
</reference>
<accession>A0A085N232</accession>
<feature type="non-terminal residue" evidence="1">
    <location>
        <position position="1"/>
    </location>
</feature>
<dbReference type="EMBL" id="KL367572">
    <property type="protein sequence ID" value="KFD63528.1"/>
    <property type="molecule type" value="Genomic_DNA"/>
</dbReference>
<sequence length="71" mass="8344">LPYKIHFSSPLTICHKKFFSCLSNKVWQASTSFFTFCGCLSLIEQICAMLKIDFVRMHRKMAEKQPLNERN</sequence>
<feature type="non-terminal residue" evidence="1">
    <location>
        <position position="71"/>
    </location>
</feature>